<keyword evidence="3" id="KW-1185">Reference proteome</keyword>
<evidence type="ECO:0000256" key="1">
    <source>
        <dbReference type="SAM" id="Phobius"/>
    </source>
</evidence>
<feature type="transmembrane region" description="Helical" evidence="1">
    <location>
        <begin position="333"/>
        <end position="358"/>
    </location>
</feature>
<keyword evidence="1" id="KW-0472">Membrane</keyword>
<dbReference type="Proteomes" id="UP001301769">
    <property type="component" value="Unassembled WGS sequence"/>
</dbReference>
<name>A0AAN6Y147_9PEZI</name>
<keyword evidence="1" id="KW-0812">Transmembrane</keyword>
<reference evidence="2" key="1">
    <citation type="journal article" date="2023" name="Mol. Phylogenet. Evol.">
        <title>Genome-scale phylogeny and comparative genomics of the fungal order Sordariales.</title>
        <authorList>
            <person name="Hensen N."/>
            <person name="Bonometti L."/>
            <person name="Westerberg I."/>
            <person name="Brannstrom I.O."/>
            <person name="Guillou S."/>
            <person name="Cros-Aarteil S."/>
            <person name="Calhoun S."/>
            <person name="Haridas S."/>
            <person name="Kuo A."/>
            <person name="Mondo S."/>
            <person name="Pangilinan J."/>
            <person name="Riley R."/>
            <person name="LaButti K."/>
            <person name="Andreopoulos B."/>
            <person name="Lipzen A."/>
            <person name="Chen C."/>
            <person name="Yan M."/>
            <person name="Daum C."/>
            <person name="Ng V."/>
            <person name="Clum A."/>
            <person name="Steindorff A."/>
            <person name="Ohm R.A."/>
            <person name="Martin F."/>
            <person name="Silar P."/>
            <person name="Natvig D.O."/>
            <person name="Lalanne C."/>
            <person name="Gautier V."/>
            <person name="Ament-Velasquez S.L."/>
            <person name="Kruys A."/>
            <person name="Hutchinson M.I."/>
            <person name="Powell A.J."/>
            <person name="Barry K."/>
            <person name="Miller A.N."/>
            <person name="Grigoriev I.V."/>
            <person name="Debuchy R."/>
            <person name="Gladieux P."/>
            <person name="Hiltunen Thoren M."/>
            <person name="Johannesson H."/>
        </authorList>
    </citation>
    <scope>NUCLEOTIDE SEQUENCE</scope>
    <source>
        <strain evidence="2">PSN293</strain>
    </source>
</reference>
<accession>A0AAN6Y147</accession>
<sequence length="440" mass="48437">MPITPIQLAEVPGVGAGWEDYQTSTAAAIGHIYNTLYRKGIANIQSPCGANCSFEQRFHGPAHKCSEIDFANIKAENGEDAQNPFCAWPSASDFGPCGAIFVNSRLGKTVDGINWYKASNSSIGSGTQPMKPWQDGKIWVAHQYMLPEYRRLVDNQGHTKDPTTDILPDMFERHMFVCESYNATFKLFPQYLCAKATIVMHRYLNPTNFTVLQETGSMETDNYAAYSIHETLYSLLSGEIAPNGRGVPTDSTHLAMSALVEEMPFPLLSTSEYHGSSAQKPVAELRPLFEQLHFNITVGLLSLGPSLLYAENGTSVGPAEVRRVEDVWVYDPLVLLAVYGLAALGDLLVIIVGVVIMARRNRGVLGFEFARVLAATKASQELVDSVAVEWKDLLDPMPRATGRKRIRWHDGLVTGEDGVADSNDMMLRRQVVGFKLDGEG</sequence>
<evidence type="ECO:0000313" key="2">
    <source>
        <dbReference type="EMBL" id="KAK4209446.1"/>
    </source>
</evidence>
<dbReference type="AlphaFoldDB" id="A0AAN6Y147"/>
<proteinExistence type="predicted"/>
<comment type="caution">
    <text evidence="2">The sequence shown here is derived from an EMBL/GenBank/DDBJ whole genome shotgun (WGS) entry which is preliminary data.</text>
</comment>
<keyword evidence="1" id="KW-1133">Transmembrane helix</keyword>
<protein>
    <submittedName>
        <fullName evidence="2">Uncharacterized protein</fullName>
    </submittedName>
</protein>
<reference evidence="2" key="2">
    <citation type="submission" date="2023-05" db="EMBL/GenBank/DDBJ databases">
        <authorList>
            <consortium name="Lawrence Berkeley National Laboratory"/>
            <person name="Steindorff A."/>
            <person name="Hensen N."/>
            <person name="Bonometti L."/>
            <person name="Westerberg I."/>
            <person name="Brannstrom I.O."/>
            <person name="Guillou S."/>
            <person name="Cros-Aarteil S."/>
            <person name="Calhoun S."/>
            <person name="Haridas S."/>
            <person name="Kuo A."/>
            <person name="Mondo S."/>
            <person name="Pangilinan J."/>
            <person name="Riley R."/>
            <person name="Labutti K."/>
            <person name="Andreopoulos B."/>
            <person name="Lipzen A."/>
            <person name="Chen C."/>
            <person name="Yanf M."/>
            <person name="Daum C."/>
            <person name="Ng V."/>
            <person name="Clum A."/>
            <person name="Ohm R."/>
            <person name="Martin F."/>
            <person name="Silar P."/>
            <person name="Natvig D."/>
            <person name="Lalanne C."/>
            <person name="Gautier V."/>
            <person name="Ament-Velasquez S.L."/>
            <person name="Kruys A."/>
            <person name="Hutchinson M.I."/>
            <person name="Powell A.J."/>
            <person name="Barry K."/>
            <person name="Miller A.N."/>
            <person name="Grigoriev I.V."/>
            <person name="Debuchy R."/>
            <person name="Gladieux P."/>
            <person name="Thoren M.H."/>
            <person name="Johannesson H."/>
        </authorList>
    </citation>
    <scope>NUCLEOTIDE SEQUENCE</scope>
    <source>
        <strain evidence="2">PSN293</strain>
    </source>
</reference>
<dbReference type="EMBL" id="MU858205">
    <property type="protein sequence ID" value="KAK4209446.1"/>
    <property type="molecule type" value="Genomic_DNA"/>
</dbReference>
<evidence type="ECO:0000313" key="3">
    <source>
        <dbReference type="Proteomes" id="UP001301769"/>
    </source>
</evidence>
<organism evidence="2 3">
    <name type="scientific">Rhypophila decipiens</name>
    <dbReference type="NCBI Taxonomy" id="261697"/>
    <lineage>
        <taxon>Eukaryota</taxon>
        <taxon>Fungi</taxon>
        <taxon>Dikarya</taxon>
        <taxon>Ascomycota</taxon>
        <taxon>Pezizomycotina</taxon>
        <taxon>Sordariomycetes</taxon>
        <taxon>Sordariomycetidae</taxon>
        <taxon>Sordariales</taxon>
        <taxon>Naviculisporaceae</taxon>
        <taxon>Rhypophila</taxon>
    </lineage>
</organism>
<gene>
    <name evidence="2" type="ORF">QBC37DRAFT_430415</name>
</gene>